<dbReference type="GO" id="GO:0030328">
    <property type="term" value="P:prenylcysteine catabolic process"/>
    <property type="evidence" value="ECO:0007669"/>
    <property type="project" value="InterPro"/>
</dbReference>
<sequence>MLVLLTLLTLKAAAPITVREERVVGIVGSGVAGAATAHFLRESRPDLRVIVFERDAVIGGRARTVDLAGRRVDLGATAISTLNHYLLNFTAGMKRANDGGPSTLAIYDGSSFRFQSSEGTLPLAAHLTERYGADWLKIIPIVRQMASRLSRIYELQRRGVAFETPAALSEALDLYNLTQVSAYDYFRRIGLPSEFIYEFIDGASRDNYNQDGSLNALADLVSLAGAGLAGDVFELQEGTAQIPQRLLQGAEVRLNTRVEAVRLHPSQLNYAILDAAGRETSVDAVVLATPLEFTNISLPVDVKTSPRPYQPTYVALAAGRLSREAFGDRADELDTVLTVETTNVSFSCIGVHGESAGGDPIYKIMSRHRLSDNELDAYVFERRSSSVARADWDASGAYTKLEPSTGWPPFVLRNRLFYANMESPVSCMETQIISGKNAALLVAEALPL</sequence>
<dbReference type="PANTHER" id="PTHR15944">
    <property type="entry name" value="FARNESYLCYSTEINE LYASE"/>
    <property type="match status" value="1"/>
</dbReference>
<dbReference type="EMBL" id="CAKKNE010000001">
    <property type="protein sequence ID" value="CAH0364257.1"/>
    <property type="molecule type" value="Genomic_DNA"/>
</dbReference>
<dbReference type="Gene3D" id="3.50.50.60">
    <property type="entry name" value="FAD/NAD(P)-binding domain"/>
    <property type="match status" value="1"/>
</dbReference>
<dbReference type="InterPro" id="IPR017046">
    <property type="entry name" value="Prenylcysteine_Oxase1"/>
</dbReference>
<comment type="caution">
    <text evidence="9">The sequence shown here is derived from an EMBL/GenBank/DDBJ whole genome shotgun (WGS) entry which is preliminary data.</text>
</comment>
<dbReference type="GO" id="GO:0030327">
    <property type="term" value="P:prenylated protein catabolic process"/>
    <property type="evidence" value="ECO:0007669"/>
    <property type="project" value="TreeGrafter"/>
</dbReference>
<evidence type="ECO:0000256" key="4">
    <source>
        <dbReference type="ARBA" id="ARBA00022729"/>
    </source>
</evidence>
<dbReference type="GO" id="GO:0001735">
    <property type="term" value="F:prenylcysteine oxidase activity"/>
    <property type="evidence" value="ECO:0007669"/>
    <property type="project" value="InterPro"/>
</dbReference>
<evidence type="ECO:0000256" key="3">
    <source>
        <dbReference type="ARBA" id="ARBA00022630"/>
    </source>
</evidence>
<dbReference type="SUPFAM" id="SSF51905">
    <property type="entry name" value="FAD/NAD(P)-binding domain"/>
    <property type="match status" value="1"/>
</dbReference>
<dbReference type="PANTHER" id="PTHR15944:SF0">
    <property type="entry name" value="PRENYLCYSTEINE LYASE DOMAIN-CONTAINING PROTEIN"/>
    <property type="match status" value="1"/>
</dbReference>
<evidence type="ECO:0000259" key="8">
    <source>
        <dbReference type="Pfam" id="PF07156"/>
    </source>
</evidence>
<evidence type="ECO:0000256" key="5">
    <source>
        <dbReference type="ARBA" id="ARBA00022827"/>
    </source>
</evidence>
<evidence type="ECO:0000256" key="6">
    <source>
        <dbReference type="ARBA" id="ARBA00023002"/>
    </source>
</evidence>
<accession>A0A8J2S412</accession>
<dbReference type="AlphaFoldDB" id="A0A8J2S412"/>
<evidence type="ECO:0000313" key="9">
    <source>
        <dbReference type="EMBL" id="CAH0364257.1"/>
    </source>
</evidence>
<evidence type="ECO:0000256" key="1">
    <source>
        <dbReference type="ARBA" id="ARBA00001974"/>
    </source>
</evidence>
<protein>
    <recommendedName>
        <fullName evidence="8">Prenylcysteine lyase domain-containing protein</fullName>
    </recommendedName>
</protein>
<dbReference type="OrthoDB" id="437369at2759"/>
<dbReference type="Pfam" id="PF07156">
    <property type="entry name" value="Prenylcys_lyase"/>
    <property type="match status" value="1"/>
</dbReference>
<proteinExistence type="inferred from homology"/>
<dbReference type="InterPro" id="IPR010795">
    <property type="entry name" value="Prenylcys_lyase"/>
</dbReference>
<keyword evidence="10" id="KW-1185">Reference proteome</keyword>
<keyword evidence="6" id="KW-0560">Oxidoreductase</keyword>
<dbReference type="Pfam" id="PF13450">
    <property type="entry name" value="NAD_binding_8"/>
    <property type="match status" value="1"/>
</dbReference>
<evidence type="ECO:0000256" key="2">
    <source>
        <dbReference type="ARBA" id="ARBA00009967"/>
    </source>
</evidence>
<feature type="domain" description="Prenylcysteine lyase" evidence="8">
    <location>
        <begin position="124"/>
        <end position="444"/>
    </location>
</feature>
<comment type="similarity">
    <text evidence="2">Belongs to the prenylcysteine oxidase family.</text>
</comment>
<organism evidence="9 10">
    <name type="scientific">Pelagomonas calceolata</name>
    <dbReference type="NCBI Taxonomy" id="35677"/>
    <lineage>
        <taxon>Eukaryota</taxon>
        <taxon>Sar</taxon>
        <taxon>Stramenopiles</taxon>
        <taxon>Ochrophyta</taxon>
        <taxon>Pelagophyceae</taxon>
        <taxon>Pelagomonadales</taxon>
        <taxon>Pelagomonadaceae</taxon>
        <taxon>Pelagomonas</taxon>
    </lineage>
</organism>
<dbReference type="InterPro" id="IPR036188">
    <property type="entry name" value="FAD/NAD-bd_sf"/>
</dbReference>
<gene>
    <name evidence="9" type="ORF">PECAL_1P06120</name>
</gene>
<keyword evidence="7" id="KW-0325">Glycoprotein</keyword>
<evidence type="ECO:0000256" key="7">
    <source>
        <dbReference type="ARBA" id="ARBA00023180"/>
    </source>
</evidence>
<keyword evidence="4" id="KW-0732">Signal</keyword>
<keyword evidence="3" id="KW-0285">Flavoprotein</keyword>
<keyword evidence="5" id="KW-0274">FAD</keyword>
<name>A0A8J2S412_9STRA</name>
<comment type="cofactor">
    <cofactor evidence="1">
        <name>FAD</name>
        <dbReference type="ChEBI" id="CHEBI:57692"/>
    </cofactor>
</comment>
<dbReference type="Proteomes" id="UP000789595">
    <property type="component" value="Unassembled WGS sequence"/>
</dbReference>
<evidence type="ECO:0000313" key="10">
    <source>
        <dbReference type="Proteomes" id="UP000789595"/>
    </source>
</evidence>
<reference evidence="9" key="1">
    <citation type="submission" date="2021-11" db="EMBL/GenBank/DDBJ databases">
        <authorList>
            <consortium name="Genoscope - CEA"/>
            <person name="William W."/>
        </authorList>
    </citation>
    <scope>NUCLEOTIDE SEQUENCE</scope>
</reference>